<evidence type="ECO:0000313" key="3">
    <source>
        <dbReference type="Proteomes" id="UP000092713"/>
    </source>
</evidence>
<dbReference type="Pfam" id="PF12762">
    <property type="entry name" value="DDE_Tnp_IS1595"/>
    <property type="match status" value="1"/>
</dbReference>
<dbReference type="Proteomes" id="UP000092713">
    <property type="component" value="Unassembled WGS sequence"/>
</dbReference>
<accession>A0A1A7C3C9</accession>
<reference evidence="2 3" key="1">
    <citation type="submission" date="2016-04" db="EMBL/GenBank/DDBJ databases">
        <title>Draft genome sequence of Janthinobacterium psychrotolerans sp. nov., isolated from freshwater sediments in Denmark.</title>
        <authorList>
            <person name="Gong X."/>
            <person name="Skrivergaard S."/>
            <person name="Korsgaard B.S."/>
            <person name="Schreiber L."/>
            <person name="Marshall I.P."/>
            <person name="Finster K."/>
            <person name="Schramm A."/>
        </authorList>
    </citation>
    <scope>NUCLEOTIDE SEQUENCE [LARGE SCALE GENOMIC DNA]</scope>
    <source>
        <strain evidence="2 3">S3-2</strain>
    </source>
</reference>
<dbReference type="STRING" id="1747903.ASR47_1007134"/>
<evidence type="ECO:0000313" key="2">
    <source>
        <dbReference type="EMBL" id="OBV38818.1"/>
    </source>
</evidence>
<dbReference type="Gene3D" id="3.40.1570.10">
    <property type="entry name" value="HemS/ChuS/ChuX like domains"/>
    <property type="match status" value="1"/>
</dbReference>
<dbReference type="InterPro" id="IPR051354">
    <property type="entry name" value="Transposase_27_IS1"/>
</dbReference>
<dbReference type="InterPro" id="IPR024445">
    <property type="entry name" value="Tnp_ISXO2-like"/>
</dbReference>
<protein>
    <submittedName>
        <fullName evidence="2">ISXO2-like transposase domain-containing protein</fullName>
    </submittedName>
</protein>
<feature type="domain" description="ISXO2-like transposase" evidence="1">
    <location>
        <begin position="116"/>
        <end position="272"/>
    </location>
</feature>
<keyword evidence="3" id="KW-1185">Reference proteome</keyword>
<dbReference type="InterPro" id="IPR053733">
    <property type="entry name" value="Heme_Transport_Util_sf"/>
</dbReference>
<dbReference type="InterPro" id="IPR007845">
    <property type="entry name" value="HemS/ChuX_dom"/>
</dbReference>
<evidence type="ECO:0000259" key="1">
    <source>
        <dbReference type="SMART" id="SM01126"/>
    </source>
</evidence>
<dbReference type="PANTHER" id="PTHR33293:SF1">
    <property type="entry name" value="INSERTION ELEMENT IS1 1 PROTEIN INSB-RELATED"/>
    <property type="match status" value="1"/>
</dbReference>
<sequence length="375" mass="42258">MLRSSAPQAAAVTLIEQTAQAQLHCPACLSTHFHRHGQAHGLQRYRCVPCRKTFNALSGTPLAHLHHKERWLAYADCLLNSFSVRKAAAQVTIHRNTSFRWRHRFLALAKTNRPRCLHGITEADDMYLLESQKGSRHMTRPARQRGGRASLRGISNEQVCVLVARDRTGQTIDFVTGLGQLTKATLHACLPPVIDRDILLVSDGHPAYPVFAREIGIEHAAVNLRTGIRVRGTVHVQNVNAYHSRLRGWLRAFHGVATRYLPNYLGWRWILDARRNKVSIMVFLGNDGLTQIYSGRVDKTMAAGGYYNVLEPNFNLHIRDTALRSGWVLKRGGVTSVEFFDQDGKQVLTFFGVRERGKPQPQAWNDLAASLPRVR</sequence>
<dbReference type="NCBIfam" id="NF033547">
    <property type="entry name" value="transpos_IS1595"/>
    <property type="match status" value="1"/>
</dbReference>
<dbReference type="EMBL" id="LOCQ01000056">
    <property type="protein sequence ID" value="OBV38818.1"/>
    <property type="molecule type" value="Genomic_DNA"/>
</dbReference>
<dbReference type="AlphaFoldDB" id="A0A1A7C3C9"/>
<dbReference type="SMART" id="SM01126">
    <property type="entry name" value="DDE_Tnp_IS1595"/>
    <property type="match status" value="1"/>
</dbReference>
<organism evidence="2 3">
    <name type="scientific">Janthinobacterium psychrotolerans</name>
    <dbReference type="NCBI Taxonomy" id="1747903"/>
    <lineage>
        <taxon>Bacteria</taxon>
        <taxon>Pseudomonadati</taxon>
        <taxon>Pseudomonadota</taxon>
        <taxon>Betaproteobacteria</taxon>
        <taxon>Burkholderiales</taxon>
        <taxon>Oxalobacteraceae</taxon>
        <taxon>Janthinobacterium</taxon>
    </lineage>
</organism>
<dbReference type="SUPFAM" id="SSF144064">
    <property type="entry name" value="Heme iron utilization protein-like"/>
    <property type="match status" value="1"/>
</dbReference>
<gene>
    <name evidence="2" type="ORF">ASR47_1007134</name>
</gene>
<proteinExistence type="predicted"/>
<dbReference type="GO" id="GO:0006826">
    <property type="term" value="P:iron ion transport"/>
    <property type="evidence" value="ECO:0007669"/>
    <property type="project" value="InterPro"/>
</dbReference>
<dbReference type="PATRIC" id="fig|1747903.4.peg.2377"/>
<dbReference type="PANTHER" id="PTHR33293">
    <property type="entry name" value="INSERTION ELEMENT IS1 1 PROTEIN INSB-RELATED"/>
    <property type="match status" value="1"/>
</dbReference>
<name>A0A1A7C3C9_9BURK</name>
<comment type="caution">
    <text evidence="2">The sequence shown here is derived from an EMBL/GenBank/DDBJ whole genome shotgun (WGS) entry which is preliminary data.</text>
</comment>
<dbReference type="Pfam" id="PF05171">
    <property type="entry name" value="HemS"/>
    <property type="match status" value="1"/>
</dbReference>